<protein>
    <submittedName>
        <fullName evidence="2">Uncharacterized protein</fullName>
    </submittedName>
</protein>
<evidence type="ECO:0000313" key="3">
    <source>
        <dbReference type="Proteomes" id="UP000469949"/>
    </source>
</evidence>
<feature type="compositionally biased region" description="Polar residues" evidence="1">
    <location>
        <begin position="1"/>
        <end position="21"/>
    </location>
</feature>
<dbReference type="AlphaFoldDB" id="A0A833J3E5"/>
<reference evidence="2 3" key="1">
    <citation type="submission" date="2019-10" db="EMBL/GenBank/DDBJ databases">
        <title>Draft Genome Sequence of the Caffeine Degrading Methylotroph Methylorubrum populi PINKEL.</title>
        <authorList>
            <person name="Dawson S.C."/>
            <person name="Zhang X."/>
            <person name="Wright M.E."/>
            <person name="Sharma G."/>
            <person name="Langner J.T."/>
            <person name="Ditty J.L."/>
            <person name="Subuyuj G.A."/>
        </authorList>
    </citation>
    <scope>NUCLEOTIDE SEQUENCE [LARGE SCALE GENOMIC DNA]</scope>
    <source>
        <strain evidence="2 3">Pinkel</strain>
    </source>
</reference>
<comment type="caution">
    <text evidence="2">The sequence shown here is derived from an EMBL/GenBank/DDBJ whole genome shotgun (WGS) entry which is preliminary data.</text>
</comment>
<accession>A0A833J3E5</accession>
<dbReference type="EMBL" id="WEKV01000016">
    <property type="protein sequence ID" value="KAB7783469.1"/>
    <property type="molecule type" value="Genomic_DNA"/>
</dbReference>
<feature type="region of interest" description="Disordered" evidence="1">
    <location>
        <begin position="1"/>
        <end position="63"/>
    </location>
</feature>
<evidence type="ECO:0000313" key="2">
    <source>
        <dbReference type="EMBL" id="KAB7783469.1"/>
    </source>
</evidence>
<name>A0A833J3E5_9HYPH</name>
<organism evidence="2 3">
    <name type="scientific">Methylorubrum populi</name>
    <dbReference type="NCBI Taxonomy" id="223967"/>
    <lineage>
        <taxon>Bacteria</taxon>
        <taxon>Pseudomonadati</taxon>
        <taxon>Pseudomonadota</taxon>
        <taxon>Alphaproteobacteria</taxon>
        <taxon>Hyphomicrobiales</taxon>
        <taxon>Methylobacteriaceae</taxon>
        <taxon>Methylorubrum</taxon>
    </lineage>
</organism>
<proteinExistence type="predicted"/>
<evidence type="ECO:0000256" key="1">
    <source>
        <dbReference type="SAM" id="MobiDB-lite"/>
    </source>
</evidence>
<dbReference type="Proteomes" id="UP000469949">
    <property type="component" value="Unassembled WGS sequence"/>
</dbReference>
<gene>
    <name evidence="2" type="ORF">F8B43_4031</name>
</gene>
<sequence>MTSDTQLDRSASPLASVSNQIHPREPDQQTDQLAETADAPPNDGVEPLASPTNAFEGFGSFAG</sequence>